<name>A0AAD7IX35_9AGAR</name>
<evidence type="ECO:0000256" key="1">
    <source>
        <dbReference type="ARBA" id="ARBA00004141"/>
    </source>
</evidence>
<evidence type="ECO:0000256" key="3">
    <source>
        <dbReference type="ARBA" id="ARBA00022989"/>
    </source>
</evidence>
<evidence type="ECO:0000256" key="5">
    <source>
        <dbReference type="SAM" id="Phobius"/>
    </source>
</evidence>
<evidence type="ECO:0000256" key="4">
    <source>
        <dbReference type="ARBA" id="ARBA00023136"/>
    </source>
</evidence>
<feature type="transmembrane region" description="Helical" evidence="5">
    <location>
        <begin position="102"/>
        <end position="126"/>
    </location>
</feature>
<feature type="transmembrane region" description="Helical" evidence="5">
    <location>
        <begin position="165"/>
        <end position="189"/>
    </location>
</feature>
<reference evidence="6" key="1">
    <citation type="submission" date="2023-03" db="EMBL/GenBank/DDBJ databases">
        <title>Massive genome expansion in bonnet fungi (Mycena s.s.) driven by repeated elements and novel gene families across ecological guilds.</title>
        <authorList>
            <consortium name="Lawrence Berkeley National Laboratory"/>
            <person name="Harder C.B."/>
            <person name="Miyauchi S."/>
            <person name="Viragh M."/>
            <person name="Kuo A."/>
            <person name="Thoen E."/>
            <person name="Andreopoulos B."/>
            <person name="Lu D."/>
            <person name="Skrede I."/>
            <person name="Drula E."/>
            <person name="Henrissat B."/>
            <person name="Morin E."/>
            <person name="Kohler A."/>
            <person name="Barry K."/>
            <person name="LaButti K."/>
            <person name="Morin E."/>
            <person name="Salamov A."/>
            <person name="Lipzen A."/>
            <person name="Mereny Z."/>
            <person name="Hegedus B."/>
            <person name="Baldrian P."/>
            <person name="Stursova M."/>
            <person name="Weitz H."/>
            <person name="Taylor A."/>
            <person name="Grigoriev I.V."/>
            <person name="Nagy L.G."/>
            <person name="Martin F."/>
            <person name="Kauserud H."/>
        </authorList>
    </citation>
    <scope>NUCLEOTIDE SEQUENCE</scope>
    <source>
        <strain evidence="6">CBHHK188m</strain>
    </source>
</reference>
<dbReference type="InterPro" id="IPR051415">
    <property type="entry name" value="LAAT-1"/>
</dbReference>
<evidence type="ECO:0000313" key="7">
    <source>
        <dbReference type="Proteomes" id="UP001215280"/>
    </source>
</evidence>
<evidence type="ECO:0000256" key="2">
    <source>
        <dbReference type="ARBA" id="ARBA00022692"/>
    </source>
</evidence>
<dbReference type="PANTHER" id="PTHR16201">
    <property type="entry name" value="SEVEN TRANSMEMBRANE PROTEIN 1-RELATED"/>
    <property type="match status" value="1"/>
</dbReference>
<organism evidence="6 7">
    <name type="scientific">Mycena maculata</name>
    <dbReference type="NCBI Taxonomy" id="230809"/>
    <lineage>
        <taxon>Eukaryota</taxon>
        <taxon>Fungi</taxon>
        <taxon>Dikarya</taxon>
        <taxon>Basidiomycota</taxon>
        <taxon>Agaricomycotina</taxon>
        <taxon>Agaricomycetes</taxon>
        <taxon>Agaricomycetidae</taxon>
        <taxon>Agaricales</taxon>
        <taxon>Marasmiineae</taxon>
        <taxon>Mycenaceae</taxon>
        <taxon>Mycena</taxon>
    </lineage>
</organism>
<dbReference type="Proteomes" id="UP001215280">
    <property type="component" value="Unassembled WGS sequence"/>
</dbReference>
<dbReference type="EMBL" id="JARJLG010000078">
    <property type="protein sequence ID" value="KAJ7751550.1"/>
    <property type="molecule type" value="Genomic_DNA"/>
</dbReference>
<keyword evidence="7" id="KW-1185">Reference proteome</keyword>
<proteinExistence type="predicted"/>
<keyword evidence="2 5" id="KW-0812">Transmembrane</keyword>
<dbReference type="SMART" id="SM00679">
    <property type="entry name" value="CTNS"/>
    <property type="match status" value="2"/>
</dbReference>
<feature type="transmembrane region" description="Helical" evidence="5">
    <location>
        <begin position="132"/>
        <end position="153"/>
    </location>
</feature>
<feature type="transmembrane region" description="Helical" evidence="5">
    <location>
        <begin position="195"/>
        <end position="218"/>
    </location>
</feature>
<comment type="subcellular location">
    <subcellularLocation>
        <location evidence="1">Membrane</location>
        <topology evidence="1">Multi-pass membrane protein</topology>
    </subcellularLocation>
</comment>
<dbReference type="Pfam" id="PF04193">
    <property type="entry name" value="PQ-loop"/>
    <property type="match status" value="2"/>
</dbReference>
<dbReference type="Gene3D" id="1.20.1280.290">
    <property type="match status" value="2"/>
</dbReference>
<keyword evidence="3 5" id="KW-1133">Transmembrane helix</keyword>
<comment type="caution">
    <text evidence="6">The sequence shown here is derived from an EMBL/GenBank/DDBJ whole genome shotgun (WGS) entry which is preliminary data.</text>
</comment>
<dbReference type="PANTHER" id="PTHR16201:SF37">
    <property type="entry name" value="PQ-LOOP REPEAT-CONTAINING PROTEIN"/>
    <property type="match status" value="1"/>
</dbReference>
<dbReference type="InterPro" id="IPR006603">
    <property type="entry name" value="PQ-loop_rpt"/>
</dbReference>
<sequence>MPLNALAENVLGTIGTICWTGQLIPQVWKSWRDKSTEGLSPWLVLIWGVSSSFLGAYYAYVIISEVNVPLMVQPQVFGFLTYISWGQCQYYDAKRSRTVSALMALAAMILGGGLEAALVFAVGPAYRSGTSAALRAMQFFGIFSSVLISLALIPQFMEIWRHREVVGISFIFMLVDIMGGLFSELSLVFKAKFDVFIGTTYSLVVLLDGIILMAALILNPRAARRRRREVEAVSPDSEDDSAGPVVDFPSDLQLATVVRVSMSSMSLRSLTQRH</sequence>
<accession>A0AAD7IX35</accession>
<evidence type="ECO:0000313" key="6">
    <source>
        <dbReference type="EMBL" id="KAJ7751550.1"/>
    </source>
</evidence>
<gene>
    <name evidence="6" type="ORF">DFH07DRAFT_887422</name>
</gene>
<protein>
    <submittedName>
        <fullName evidence="6">PQ loop repeat-domain-containing protein</fullName>
    </submittedName>
</protein>
<dbReference type="AlphaFoldDB" id="A0AAD7IX35"/>
<feature type="transmembrane region" description="Helical" evidence="5">
    <location>
        <begin position="39"/>
        <end position="60"/>
    </location>
</feature>
<dbReference type="GO" id="GO:0016020">
    <property type="term" value="C:membrane"/>
    <property type="evidence" value="ECO:0007669"/>
    <property type="project" value="UniProtKB-SubCell"/>
</dbReference>
<keyword evidence="4 5" id="KW-0472">Membrane</keyword>